<evidence type="ECO:0000313" key="3">
    <source>
        <dbReference type="Proteomes" id="UP000037136"/>
    </source>
</evidence>
<reference evidence="2 3" key="1">
    <citation type="journal article" date="2015" name="BMC Genomics">
        <title>Gene expression during zombie ant biting behavior reflects the complexity underlying fungal parasitic behavioral manipulation.</title>
        <authorList>
            <person name="de Bekker C."/>
            <person name="Ohm R.A."/>
            <person name="Loreto R.G."/>
            <person name="Sebastian A."/>
            <person name="Albert I."/>
            <person name="Merrow M."/>
            <person name="Brachmann A."/>
            <person name="Hughes D.P."/>
        </authorList>
    </citation>
    <scope>NUCLEOTIDE SEQUENCE [LARGE SCALE GENOMIC DNA]</scope>
    <source>
        <strain evidence="2 3">SC16a</strain>
    </source>
</reference>
<organism evidence="2 3">
    <name type="scientific">Ophiocordyceps unilateralis</name>
    <name type="common">Zombie-ant fungus</name>
    <name type="synonym">Torrubia unilateralis</name>
    <dbReference type="NCBI Taxonomy" id="268505"/>
    <lineage>
        <taxon>Eukaryota</taxon>
        <taxon>Fungi</taxon>
        <taxon>Dikarya</taxon>
        <taxon>Ascomycota</taxon>
        <taxon>Pezizomycotina</taxon>
        <taxon>Sordariomycetes</taxon>
        <taxon>Hypocreomycetidae</taxon>
        <taxon>Hypocreales</taxon>
        <taxon>Ophiocordycipitaceae</taxon>
        <taxon>Ophiocordyceps</taxon>
    </lineage>
</organism>
<reference evidence="2 3" key="2">
    <citation type="journal article" date="2017" name="Sci. Rep.">
        <title>Ant-infecting Ophiocordyceps genomes reveal a high diversity of potential behavioral manipulation genes and a possible major role for enterotoxins.</title>
        <authorList>
            <person name="de Bekker C."/>
            <person name="Ohm R.A."/>
            <person name="Evans H.C."/>
            <person name="Brachmann A."/>
            <person name="Hughes D.P."/>
        </authorList>
    </citation>
    <scope>NUCLEOTIDE SEQUENCE [LARGE SCALE GENOMIC DNA]</scope>
    <source>
        <strain evidence="2 3">SC16a</strain>
    </source>
</reference>
<dbReference type="OrthoDB" id="5417628at2759"/>
<name>A0A2A9PAR5_OPHUN</name>
<dbReference type="STRING" id="268505.A0A2A9PAR5"/>
<feature type="compositionally biased region" description="Basic and acidic residues" evidence="1">
    <location>
        <begin position="520"/>
        <end position="533"/>
    </location>
</feature>
<feature type="region of interest" description="Disordered" evidence="1">
    <location>
        <begin position="307"/>
        <end position="329"/>
    </location>
</feature>
<protein>
    <submittedName>
        <fullName evidence="2">Uncharacterized protein</fullName>
    </submittedName>
</protein>
<comment type="caution">
    <text evidence="2">The sequence shown here is derived from an EMBL/GenBank/DDBJ whole genome shotgun (WGS) entry which is preliminary data.</text>
</comment>
<sequence>MRYEDWDILLFPRDSKNPVKEFKVACHVVHDPEFSHTHGSGLPTVCCFVPSLAAGAPFKVSIHSWSPPSTSQYTKSYGKIADSVKFEARLFIDGRLIASAALEQSTDWPHVIAHSFGLPKNGELDFLKFPPFRRELLQQSFWNPADDLGRIKLVISEGFPRDSISMPIERVKNIVIFSFQHAPLDILESSCIAWPNPSMWRQALFSSSMLVPSFPSHDPASHAHSPRHRTDLMQDGRTRYAASAIPGMMMSKSFDGMGSRRATLPVCGTLPFAKAVPSDVMGDANSYFEWLSGMGMGVADAQRAGAQGFSQHRSARRSSTDISMPDYTPMELSEGLAAPMEQPPLLVGMRQDEEDGSGHLRVPTNTPTASGQAGHQEQDGVPYPMLSLNSSMPADLANSLTNSLLNQPMPVHFQQQQQQPPPPPSFNVPAPEVKSRKENRRHQGAAPSPPVLITASGSGQDHQEMRRVSQQMYIPSGASLPVCMVIPSVDSVQAQDCPEPSQDASLPGGDSSKTAANEGIRADESDNAAEKGSKRMRNYTPTAKDEGELRRGSPVTSRTPITHDLTGDDD</sequence>
<feature type="region of interest" description="Disordered" evidence="1">
    <location>
        <begin position="412"/>
        <end position="467"/>
    </location>
</feature>
<evidence type="ECO:0000256" key="1">
    <source>
        <dbReference type="SAM" id="MobiDB-lite"/>
    </source>
</evidence>
<gene>
    <name evidence="2" type="ORF">XA68_14146</name>
</gene>
<dbReference type="AlphaFoldDB" id="A0A2A9PAR5"/>
<feature type="compositionally biased region" description="Polar residues" evidence="1">
    <location>
        <begin position="363"/>
        <end position="375"/>
    </location>
</feature>
<feature type="region of interest" description="Disordered" evidence="1">
    <location>
        <begin position="494"/>
        <end position="570"/>
    </location>
</feature>
<dbReference type="Proteomes" id="UP000037136">
    <property type="component" value="Unassembled WGS sequence"/>
</dbReference>
<accession>A0A2A9PAR5</accession>
<dbReference type="EMBL" id="LAZP02000328">
    <property type="protein sequence ID" value="PFH58101.1"/>
    <property type="molecule type" value="Genomic_DNA"/>
</dbReference>
<evidence type="ECO:0000313" key="2">
    <source>
        <dbReference type="EMBL" id="PFH58101.1"/>
    </source>
</evidence>
<keyword evidence="3" id="KW-1185">Reference proteome</keyword>
<feature type="region of interest" description="Disordered" evidence="1">
    <location>
        <begin position="350"/>
        <end position="394"/>
    </location>
</feature>
<proteinExistence type="predicted"/>